<dbReference type="AlphaFoldDB" id="A0A5J4VKG6"/>
<accession>A0A5J4VKG6</accession>
<dbReference type="Proteomes" id="UP000324800">
    <property type="component" value="Unassembled WGS sequence"/>
</dbReference>
<reference evidence="1 2" key="1">
    <citation type="submission" date="2019-03" db="EMBL/GenBank/DDBJ databases">
        <title>Single cell metagenomics reveals metabolic interactions within the superorganism composed of flagellate Streblomastix strix and complex community of Bacteroidetes bacteria on its surface.</title>
        <authorList>
            <person name="Treitli S.C."/>
            <person name="Kolisko M."/>
            <person name="Husnik F."/>
            <person name="Keeling P."/>
            <person name="Hampl V."/>
        </authorList>
    </citation>
    <scope>NUCLEOTIDE SEQUENCE [LARGE SCALE GENOMIC DNA]</scope>
    <source>
        <strain evidence="1">ST1C</strain>
    </source>
</reference>
<sequence>MQLWFKEKKYNEQISQYKPAVPSPAPIYLISILNFIDGIHNEVREDYENHSSQPNVFQTLVLLSTLKCDQLDDEKDIMNNLLHKFEKNALILKDIKFVKGLIFAVGTAGLSLEQNKKVIGQAKAGINDILQFQEDEEQEVRVVMNEQIEEEGSKEEIDSVKFIK</sequence>
<comment type="caution">
    <text evidence="1">The sequence shown here is derived from an EMBL/GenBank/DDBJ whole genome shotgun (WGS) entry which is preliminary data.</text>
</comment>
<evidence type="ECO:0000313" key="2">
    <source>
        <dbReference type="Proteomes" id="UP000324800"/>
    </source>
</evidence>
<proteinExistence type="predicted"/>
<organism evidence="1 2">
    <name type="scientific">Streblomastix strix</name>
    <dbReference type="NCBI Taxonomy" id="222440"/>
    <lineage>
        <taxon>Eukaryota</taxon>
        <taxon>Metamonada</taxon>
        <taxon>Preaxostyla</taxon>
        <taxon>Oxymonadida</taxon>
        <taxon>Streblomastigidae</taxon>
        <taxon>Streblomastix</taxon>
    </lineage>
</organism>
<protein>
    <submittedName>
        <fullName evidence="1">Uncharacterized protein</fullName>
    </submittedName>
</protein>
<dbReference type="EMBL" id="SNRW01006442">
    <property type="protein sequence ID" value="KAA6383071.1"/>
    <property type="molecule type" value="Genomic_DNA"/>
</dbReference>
<evidence type="ECO:0000313" key="1">
    <source>
        <dbReference type="EMBL" id="KAA6383071.1"/>
    </source>
</evidence>
<gene>
    <name evidence="1" type="ORF">EZS28_021402</name>
</gene>
<name>A0A5J4VKG6_9EUKA</name>